<dbReference type="SUPFAM" id="SSF51905">
    <property type="entry name" value="FAD/NAD(P)-binding domain"/>
    <property type="match status" value="1"/>
</dbReference>
<keyword evidence="7" id="KW-1185">Reference proteome</keyword>
<feature type="active site" description="Proton acceptor" evidence="3">
    <location>
        <position position="282"/>
    </location>
</feature>
<dbReference type="PRINTS" id="PR00411">
    <property type="entry name" value="PNDRDTASEI"/>
</dbReference>
<dbReference type="EMBL" id="FNBU01000007">
    <property type="protein sequence ID" value="SDF33360.1"/>
    <property type="molecule type" value="Genomic_DNA"/>
</dbReference>
<dbReference type="OrthoDB" id="9806724at2"/>
<dbReference type="Proteomes" id="UP000243333">
    <property type="component" value="Unassembled WGS sequence"/>
</dbReference>
<dbReference type="RefSeq" id="WP_093689101.1">
    <property type="nucleotide sequence ID" value="NZ_FNBU01000007.1"/>
</dbReference>
<organism evidence="6 7">
    <name type="scientific">Sporolituus thermophilus DSM 23256</name>
    <dbReference type="NCBI Taxonomy" id="1123285"/>
    <lineage>
        <taxon>Bacteria</taxon>
        <taxon>Bacillati</taxon>
        <taxon>Bacillota</taxon>
        <taxon>Negativicutes</taxon>
        <taxon>Selenomonadales</taxon>
        <taxon>Sporomusaceae</taxon>
        <taxon>Sporolituus</taxon>
    </lineage>
</organism>
<accession>A0A1G7K8H6</accession>
<dbReference type="InterPro" id="IPR030664">
    <property type="entry name" value="SdhA/FrdA/AprA"/>
</dbReference>
<evidence type="ECO:0000313" key="6">
    <source>
        <dbReference type="EMBL" id="SDF33360.1"/>
    </source>
</evidence>
<evidence type="ECO:0000259" key="5">
    <source>
        <dbReference type="Pfam" id="PF02910"/>
    </source>
</evidence>
<evidence type="ECO:0000313" key="7">
    <source>
        <dbReference type="Proteomes" id="UP000243333"/>
    </source>
</evidence>
<dbReference type="PIRSF" id="PIRSF000171">
    <property type="entry name" value="SDHA_APRA_LASPO"/>
    <property type="match status" value="1"/>
</dbReference>
<dbReference type="InterPro" id="IPR036188">
    <property type="entry name" value="FAD/NAD-bd_sf"/>
</dbReference>
<evidence type="ECO:0000259" key="4">
    <source>
        <dbReference type="Pfam" id="PF00890"/>
    </source>
</evidence>
<dbReference type="GO" id="GO:0033765">
    <property type="term" value="F:steroid dehydrogenase activity, acting on the CH-CH group of donors"/>
    <property type="evidence" value="ECO:0007669"/>
    <property type="project" value="UniProtKB-ARBA"/>
</dbReference>
<feature type="domain" description="Fumarate reductase/succinate dehydrogenase flavoprotein-like C-terminal" evidence="5">
    <location>
        <begin position="445"/>
        <end position="557"/>
    </location>
</feature>
<evidence type="ECO:0000256" key="3">
    <source>
        <dbReference type="PIRSR" id="PIRSR000171-1"/>
    </source>
</evidence>
<dbReference type="PANTHER" id="PTHR11632">
    <property type="entry name" value="SUCCINATE DEHYDROGENASE 2 FLAVOPROTEIN SUBUNIT"/>
    <property type="match status" value="1"/>
</dbReference>
<dbReference type="Gene3D" id="3.50.50.60">
    <property type="entry name" value="FAD/NAD(P)-binding domain"/>
    <property type="match status" value="1"/>
</dbReference>
<gene>
    <name evidence="6" type="ORF">SAMN05660235_01234</name>
</gene>
<dbReference type="SUPFAM" id="SSF46977">
    <property type="entry name" value="Succinate dehydrogenase/fumarate reductase flavoprotein C-terminal domain"/>
    <property type="match status" value="1"/>
</dbReference>
<name>A0A1G7K8H6_9FIRM</name>
<evidence type="ECO:0000256" key="2">
    <source>
        <dbReference type="ARBA" id="ARBA00023002"/>
    </source>
</evidence>
<proteinExistence type="predicted"/>
<dbReference type="Gene3D" id="1.20.58.100">
    <property type="entry name" value="Fumarate reductase/succinate dehydrogenase flavoprotein-like, C-terminal domain"/>
    <property type="match status" value="1"/>
</dbReference>
<evidence type="ECO:0000256" key="1">
    <source>
        <dbReference type="ARBA" id="ARBA00022630"/>
    </source>
</evidence>
<sequence>MKVSKQVMTEVLVIGGGGAGLRAALAAAEAGSAVMLVNKGPAARSGITLTAAGGMQAPFHPDDSPELFFQDTVKFGYELGDQNLIKVLAEDACARALDAERFGARIVRDEAGNFAIGQFPGQSRPRNIFFRGGGVGLAGALARACRNHPHIDLRDDFYVTGLIKASGGQPAVAGAVGMDLRTGEFTLLRAKAIVMATGGCQWLWEVNDCPTDATGDGIIYAYRAGAELVDMEMVLFYPSVIVWPPSLQGAFVHYEFLDPAILDGNVYDKEGKAVLPKPLPVRDEAMRLMARTIREGRGTARGGLLWYVGDSPQGEEAVRKRLSTAQYQYIRAHGVDPATAKVEVAPGAHYLMGGIFIDEQCRTTIAGLYATPECAGNFDGANRLAGSGLAATQVFGAKAGEAAHAWAAMVEHVNPDPASLEAEAARVTGRIGAGGPQEPRIAALRDRLRRAVQQYAGVSREAAGLKQLLAVTAEVEDALAQVRVPAMAVYNQALMDVLQLANMCEIARLVAGSALMREESRGHHFRSDFPRQDDTNWLKHTVAVKGETGPQFGVRPVIRL</sequence>
<keyword evidence="2" id="KW-0560">Oxidoreductase</keyword>
<dbReference type="InterPro" id="IPR015939">
    <property type="entry name" value="Fum_Rdtase/Succ_DH_flav-like_C"/>
</dbReference>
<dbReference type="InterPro" id="IPR037099">
    <property type="entry name" value="Fum_R/Succ_DH_flav-like_C_sf"/>
</dbReference>
<dbReference type="SUPFAM" id="SSF56425">
    <property type="entry name" value="Succinate dehydrogenase/fumarate reductase flavoprotein, catalytic domain"/>
    <property type="match status" value="1"/>
</dbReference>
<dbReference type="PRINTS" id="PR00368">
    <property type="entry name" value="FADPNR"/>
</dbReference>
<dbReference type="AlphaFoldDB" id="A0A1G7K8H6"/>
<protein>
    <submittedName>
        <fullName evidence="6">Fumarate reductase (CoM/CoB) subunit A</fullName>
    </submittedName>
</protein>
<dbReference type="STRING" id="1123285.SAMN05660235_01234"/>
<keyword evidence="1" id="KW-0285">Flavoprotein</keyword>
<reference evidence="7" key="1">
    <citation type="submission" date="2016-10" db="EMBL/GenBank/DDBJ databases">
        <authorList>
            <person name="Varghese N."/>
            <person name="Submissions S."/>
        </authorList>
    </citation>
    <scope>NUCLEOTIDE SEQUENCE [LARGE SCALE GENOMIC DNA]</scope>
    <source>
        <strain evidence="7">DSM 23256</strain>
    </source>
</reference>
<dbReference type="InterPro" id="IPR003953">
    <property type="entry name" value="FAD-dep_OxRdtase_2_FAD-bd"/>
</dbReference>
<feature type="domain" description="FAD-dependent oxidoreductase 2 FAD-binding" evidence="4">
    <location>
        <begin position="11"/>
        <end position="389"/>
    </location>
</feature>
<dbReference type="Pfam" id="PF00890">
    <property type="entry name" value="FAD_binding_2"/>
    <property type="match status" value="1"/>
</dbReference>
<dbReference type="Gene3D" id="3.90.700.10">
    <property type="entry name" value="Succinate dehydrogenase/fumarate reductase flavoprotein, catalytic domain"/>
    <property type="match status" value="1"/>
</dbReference>
<dbReference type="InterPro" id="IPR027477">
    <property type="entry name" value="Succ_DH/fumarate_Rdtase_cat_sf"/>
</dbReference>
<dbReference type="PANTHER" id="PTHR11632:SF51">
    <property type="entry name" value="SUCCINATE DEHYDROGENASE [UBIQUINONE] FLAVOPROTEIN SUBUNIT, MITOCHONDRIAL"/>
    <property type="match status" value="1"/>
</dbReference>
<dbReference type="Pfam" id="PF02910">
    <property type="entry name" value="Succ_DH_flav_C"/>
    <property type="match status" value="1"/>
</dbReference>